<evidence type="ECO:0000313" key="6">
    <source>
        <dbReference type="Proteomes" id="UP000075653"/>
    </source>
</evidence>
<comment type="subcellular location">
    <subcellularLocation>
        <location evidence="2">Cell membrane</location>
        <topology evidence="2">Lipid-anchor</topology>
    </subcellularLocation>
</comment>
<feature type="chain" id="PRO_5035352260" evidence="2">
    <location>
        <begin position="25"/>
        <end position="518"/>
    </location>
</feature>
<dbReference type="NCBIfam" id="TIGR01845">
    <property type="entry name" value="outer_NodT"/>
    <property type="match status" value="1"/>
</dbReference>
<name>A0A8F3DW05_9PROT</name>
<dbReference type="Gene3D" id="2.20.200.10">
    <property type="entry name" value="Outer membrane efflux proteins (OEP)"/>
    <property type="match status" value="1"/>
</dbReference>
<keyword evidence="2" id="KW-0564">Palmitate</keyword>
<protein>
    <submittedName>
        <fullName evidence="5">Efflux transporter outer membrane subunit</fullName>
    </submittedName>
    <submittedName>
        <fullName evidence="4">Putative efflux pump outer membrane protein TtgC</fullName>
    </submittedName>
</protein>
<reference evidence="4 6" key="1">
    <citation type="submission" date="2016-01" db="EMBL/GenBank/DDBJ databases">
        <title>Genome sequence of the acidophilic iron oxidising Ferrovum strain Z-31.</title>
        <authorList>
            <person name="Poehlein A."/>
            <person name="Ullrich S.R."/>
            <person name="Schloemann M."/>
            <person name="Muehling M."/>
            <person name="Daniel R."/>
        </authorList>
    </citation>
    <scope>NUCLEOTIDE SEQUENCE [LARGE SCALE GENOMIC DNA]</scope>
    <source>
        <strain evidence="4 6">Z-31</strain>
    </source>
</reference>
<accession>A0A8F3DW05</accession>
<dbReference type="GO" id="GO:0005886">
    <property type="term" value="C:plasma membrane"/>
    <property type="evidence" value="ECO:0007669"/>
    <property type="project" value="UniProtKB-SubCell"/>
</dbReference>
<proteinExistence type="inferred from homology"/>
<dbReference type="PANTHER" id="PTHR30203:SF33">
    <property type="entry name" value="BLR4455 PROTEIN"/>
    <property type="match status" value="1"/>
</dbReference>
<dbReference type="EMBL" id="LRRD01000016">
    <property type="protein sequence ID" value="KXW58362.1"/>
    <property type="molecule type" value="Genomic_DNA"/>
</dbReference>
<dbReference type="Gene3D" id="1.20.1600.10">
    <property type="entry name" value="Outer membrane efflux proteins (OEP)"/>
    <property type="match status" value="1"/>
</dbReference>
<dbReference type="EMBL" id="CP071137">
    <property type="protein sequence ID" value="QWY76560.1"/>
    <property type="molecule type" value="Genomic_DNA"/>
</dbReference>
<keyword evidence="2" id="KW-0812">Transmembrane</keyword>
<organism evidence="4 6">
    <name type="scientific">Ferrovum myxofaciens</name>
    <dbReference type="NCBI Taxonomy" id="416213"/>
    <lineage>
        <taxon>Bacteria</taxon>
        <taxon>Pseudomonadati</taxon>
        <taxon>Pseudomonadota</taxon>
        <taxon>Betaproteobacteria</taxon>
        <taxon>Ferrovales</taxon>
        <taxon>Ferrovaceae</taxon>
        <taxon>Ferrovum</taxon>
    </lineage>
</organism>
<sequence length="518" mass="56463">MLCRPLFFLNPLLLAILLGGCAMGPDFQRPQAPSANGYTPQEKPGTTAATPGLAGEPQHFDVQKDLPFDWWTMFHSKDIDDLIELTFKNNPTIPAAQAALQQAQSMTVAQEGFFFPTVGVSYMPSRNKLAGNMGGNSPGIQGNGQVIQTYSNPAGPIYNGPAYYNFHTAQLMVGYTPDVFGANRRQVESMKAQEEQQRYQLEATYITLASNVVAAALQEASLRAQLEATHQIIDANREMLTILKNQERLGYAMDIDVANQETALAQAEQSLPPLEKALEQTRDLLRALAGQLPNQDIPQKFELASLHLPSTLPLSLPSQLVDQRPDVRMAEEQLHYASAQVGVAIANRLPQFTIFGFIGGEAGTFNQMFHNGAGFFSLIGDVSQTLFDGGTLSAHQTAAEAALKEAAAQYRSTVIGAFQNVADTLHAIEADARTLKAANETEQAARHAYDLTRRQREVGYVNAQAELTALINFQQAELTLVQARVNRFGDTAALYQALGGGWWKRKEALSENTPPAAP</sequence>
<evidence type="ECO:0000313" key="4">
    <source>
        <dbReference type="EMBL" id="KXW58362.1"/>
    </source>
</evidence>
<reference evidence="5" key="2">
    <citation type="submission" date="2021-02" db="EMBL/GenBank/DDBJ databases">
        <title>Comparative genomics of Ferrovum myxofaciens strains, predominant extremophile bacteria forming large biofilm stalactites in acid mine ecosystems.</title>
        <authorList>
            <person name="Burkartova K."/>
            <person name="Ridl J."/>
            <person name="Pajer P."/>
            <person name="Falteisek L."/>
        </authorList>
    </citation>
    <scope>NUCLEOTIDE SEQUENCE</scope>
    <source>
        <strain evidence="5">MI1III</strain>
    </source>
</reference>
<dbReference type="SUPFAM" id="SSF56954">
    <property type="entry name" value="Outer membrane efflux proteins (OEP)"/>
    <property type="match status" value="1"/>
</dbReference>
<keyword evidence="2" id="KW-0732">Signal</keyword>
<keyword evidence="2" id="KW-0472">Membrane</keyword>
<dbReference type="Proteomes" id="UP000683551">
    <property type="component" value="Chromosome"/>
</dbReference>
<gene>
    <name evidence="4" type="primary">ttgC_3</name>
    <name evidence="4" type="ORF">FEMY_11250</name>
    <name evidence="5" type="ORF">JZL65_08560</name>
</gene>
<dbReference type="PANTHER" id="PTHR30203">
    <property type="entry name" value="OUTER MEMBRANE CATION EFFLUX PROTEIN"/>
    <property type="match status" value="1"/>
</dbReference>
<evidence type="ECO:0000256" key="2">
    <source>
        <dbReference type="RuleBase" id="RU362097"/>
    </source>
</evidence>
<dbReference type="InterPro" id="IPR003423">
    <property type="entry name" value="OMP_efflux"/>
</dbReference>
<evidence type="ECO:0000313" key="5">
    <source>
        <dbReference type="EMBL" id="QWY76560.1"/>
    </source>
</evidence>
<dbReference type="InterPro" id="IPR010131">
    <property type="entry name" value="MdtP/NodT-like"/>
</dbReference>
<keyword evidence="2" id="KW-1134">Transmembrane beta strand</keyword>
<dbReference type="Proteomes" id="UP000075653">
    <property type="component" value="Unassembled WGS sequence"/>
</dbReference>
<feature type="region of interest" description="Disordered" evidence="3">
    <location>
        <begin position="32"/>
        <end position="58"/>
    </location>
</feature>
<dbReference type="Pfam" id="PF02321">
    <property type="entry name" value="OEP"/>
    <property type="match status" value="2"/>
</dbReference>
<keyword evidence="6" id="KW-1185">Reference proteome</keyword>
<evidence type="ECO:0000256" key="3">
    <source>
        <dbReference type="SAM" id="MobiDB-lite"/>
    </source>
</evidence>
<dbReference type="PROSITE" id="PS51257">
    <property type="entry name" value="PROKAR_LIPOPROTEIN"/>
    <property type="match status" value="1"/>
</dbReference>
<dbReference type="RefSeq" id="WP_051861928.1">
    <property type="nucleotide sequence ID" value="NZ_CP053675.1"/>
</dbReference>
<dbReference type="AlphaFoldDB" id="A0A8F3DW05"/>
<keyword evidence="2" id="KW-0449">Lipoprotein</keyword>
<comment type="similarity">
    <text evidence="1 2">Belongs to the outer membrane factor (OMF) (TC 1.B.17) family.</text>
</comment>
<dbReference type="PATRIC" id="fig|1789004.3.peg.1141"/>
<feature type="signal peptide" evidence="2">
    <location>
        <begin position="1"/>
        <end position="24"/>
    </location>
</feature>
<dbReference type="OrthoDB" id="9770517at2"/>
<dbReference type="GO" id="GO:0015562">
    <property type="term" value="F:efflux transmembrane transporter activity"/>
    <property type="evidence" value="ECO:0007669"/>
    <property type="project" value="InterPro"/>
</dbReference>
<accession>A0A149VYR4</accession>
<evidence type="ECO:0000256" key="1">
    <source>
        <dbReference type="ARBA" id="ARBA00007613"/>
    </source>
</evidence>